<feature type="compositionally biased region" description="Polar residues" evidence="1">
    <location>
        <begin position="97"/>
        <end position="111"/>
    </location>
</feature>
<gene>
    <name evidence="2" type="ORF">RF55_5872</name>
</gene>
<dbReference type="EMBL" id="LBMM01003081">
    <property type="protein sequence ID" value="KMQ93993.1"/>
    <property type="molecule type" value="Genomic_DNA"/>
</dbReference>
<keyword evidence="3" id="KW-1185">Reference proteome</keyword>
<evidence type="ECO:0000313" key="3">
    <source>
        <dbReference type="Proteomes" id="UP000036403"/>
    </source>
</evidence>
<feature type="region of interest" description="Disordered" evidence="1">
    <location>
        <begin position="46"/>
        <end position="111"/>
    </location>
</feature>
<proteinExistence type="predicted"/>
<feature type="compositionally biased region" description="Basic residues" evidence="1">
    <location>
        <begin position="69"/>
        <end position="85"/>
    </location>
</feature>
<organism evidence="2 3">
    <name type="scientific">Lasius niger</name>
    <name type="common">Black garden ant</name>
    <dbReference type="NCBI Taxonomy" id="67767"/>
    <lineage>
        <taxon>Eukaryota</taxon>
        <taxon>Metazoa</taxon>
        <taxon>Ecdysozoa</taxon>
        <taxon>Arthropoda</taxon>
        <taxon>Hexapoda</taxon>
        <taxon>Insecta</taxon>
        <taxon>Pterygota</taxon>
        <taxon>Neoptera</taxon>
        <taxon>Endopterygota</taxon>
        <taxon>Hymenoptera</taxon>
        <taxon>Apocrita</taxon>
        <taxon>Aculeata</taxon>
        <taxon>Formicoidea</taxon>
        <taxon>Formicidae</taxon>
        <taxon>Formicinae</taxon>
        <taxon>Lasius</taxon>
        <taxon>Lasius</taxon>
    </lineage>
</organism>
<evidence type="ECO:0000256" key="1">
    <source>
        <dbReference type="SAM" id="MobiDB-lite"/>
    </source>
</evidence>
<protein>
    <submittedName>
        <fullName evidence="2">Xh domain containing expressed</fullName>
    </submittedName>
</protein>
<comment type="caution">
    <text evidence="2">The sequence shown here is derived from an EMBL/GenBank/DDBJ whole genome shotgun (WGS) entry which is preliminary data.</text>
</comment>
<dbReference type="Proteomes" id="UP000036403">
    <property type="component" value="Unassembled WGS sequence"/>
</dbReference>
<dbReference type="AlphaFoldDB" id="A0A0J7KUK0"/>
<sequence>MTPNIPTCNRFEVLETSNTQMEEEMEYQDTEGNNVHEDFLTNLRRKNNQLDSNNNNKRKNTHTDITKKNITKKIKKLLQQKRPRPCRGQLGEPDPRQLTSYIRTPRIQPNY</sequence>
<reference evidence="2 3" key="1">
    <citation type="submission" date="2015-04" db="EMBL/GenBank/DDBJ databases">
        <title>Lasius niger genome sequencing.</title>
        <authorList>
            <person name="Konorov E.A."/>
            <person name="Nikitin M.A."/>
            <person name="Kirill M.V."/>
            <person name="Chang P."/>
        </authorList>
    </citation>
    <scope>NUCLEOTIDE SEQUENCE [LARGE SCALE GENOMIC DNA]</scope>
    <source>
        <tissue evidence="2">Whole</tissue>
    </source>
</reference>
<name>A0A0J7KUK0_LASNI</name>
<evidence type="ECO:0000313" key="2">
    <source>
        <dbReference type="EMBL" id="KMQ93993.1"/>
    </source>
</evidence>
<accession>A0A0J7KUK0</accession>
<dbReference type="PaxDb" id="67767-A0A0J7KUK0"/>